<feature type="compositionally biased region" description="Acidic residues" evidence="8">
    <location>
        <begin position="26"/>
        <end position="37"/>
    </location>
</feature>
<dbReference type="Gene3D" id="3.30.40.10">
    <property type="entry name" value="Zinc/RING finger domain, C3HC4 (zinc finger)"/>
    <property type="match status" value="2"/>
</dbReference>
<dbReference type="PROSITE" id="PS51805">
    <property type="entry name" value="EPHD"/>
    <property type="match status" value="1"/>
</dbReference>
<dbReference type="GO" id="GO:0005634">
    <property type="term" value="C:nucleus"/>
    <property type="evidence" value="ECO:0007669"/>
    <property type="project" value="UniProtKB-SubCell"/>
</dbReference>
<dbReference type="PROSITE" id="PS01359">
    <property type="entry name" value="ZF_PHD_1"/>
    <property type="match status" value="1"/>
</dbReference>
<dbReference type="SMART" id="SM00249">
    <property type="entry name" value="PHD"/>
    <property type="match status" value="2"/>
</dbReference>
<evidence type="ECO:0000256" key="8">
    <source>
        <dbReference type="SAM" id="MobiDB-lite"/>
    </source>
</evidence>
<dbReference type="InterPro" id="IPR050701">
    <property type="entry name" value="Histone_Mod_Regulator"/>
</dbReference>
<feature type="region of interest" description="Disordered" evidence="8">
    <location>
        <begin position="193"/>
        <end position="213"/>
    </location>
</feature>
<dbReference type="CDD" id="cd15670">
    <property type="entry name" value="ePHD_BRPF"/>
    <property type="match status" value="1"/>
</dbReference>
<dbReference type="AlphaFoldDB" id="A0AAN6F2F5"/>
<keyword evidence="4 7" id="KW-0863">Zinc-finger</keyword>
<feature type="compositionally biased region" description="Basic residues" evidence="8">
    <location>
        <begin position="202"/>
        <end position="211"/>
    </location>
</feature>
<comment type="caution">
    <text evidence="11">The sequence shown here is derived from an EMBL/GenBank/DDBJ whole genome shotgun (WGS) entry which is preliminary data.</text>
</comment>
<keyword evidence="6" id="KW-0539">Nucleus</keyword>
<dbReference type="Pfam" id="PF10513">
    <property type="entry name" value="EPL1"/>
    <property type="match status" value="1"/>
</dbReference>
<evidence type="ECO:0000256" key="3">
    <source>
        <dbReference type="ARBA" id="ARBA00022737"/>
    </source>
</evidence>
<comment type="subcellular location">
    <subcellularLocation>
        <location evidence="1">Nucleus</location>
    </subcellularLocation>
</comment>
<protein>
    <recommendedName>
        <fullName evidence="13">NuA3 HAT complex component NTO1</fullName>
    </recommendedName>
</protein>
<evidence type="ECO:0000256" key="6">
    <source>
        <dbReference type="ARBA" id="ARBA00023242"/>
    </source>
</evidence>
<evidence type="ECO:0000256" key="7">
    <source>
        <dbReference type="PROSITE-ProRule" id="PRU00146"/>
    </source>
</evidence>
<dbReference type="Proteomes" id="UP001161757">
    <property type="component" value="Unassembled WGS sequence"/>
</dbReference>
<dbReference type="FunFam" id="3.30.40.10:FF:000007">
    <property type="entry name" value="Bromodomain containing 1, isoform CRA_b"/>
    <property type="match status" value="1"/>
</dbReference>
<dbReference type="CDD" id="cd15492">
    <property type="entry name" value="PHD_BRPF_JADE_like"/>
    <property type="match status" value="1"/>
</dbReference>
<evidence type="ECO:0000256" key="5">
    <source>
        <dbReference type="ARBA" id="ARBA00022833"/>
    </source>
</evidence>
<dbReference type="InterPro" id="IPR019787">
    <property type="entry name" value="Znf_PHD-finger"/>
</dbReference>
<proteinExistence type="predicted"/>
<evidence type="ECO:0000259" key="9">
    <source>
        <dbReference type="PROSITE" id="PS50016"/>
    </source>
</evidence>
<evidence type="ECO:0008006" key="13">
    <source>
        <dbReference type="Google" id="ProtNLM"/>
    </source>
</evidence>
<dbReference type="InterPro" id="IPR013083">
    <property type="entry name" value="Znf_RING/FYVE/PHD"/>
</dbReference>
<dbReference type="InterPro" id="IPR011011">
    <property type="entry name" value="Znf_FYVE_PHD"/>
</dbReference>
<feature type="region of interest" description="Disordered" evidence="8">
    <location>
        <begin position="371"/>
        <end position="403"/>
    </location>
</feature>
<dbReference type="PANTHER" id="PTHR13793:SF107">
    <property type="entry name" value="BROMODOMAIN-CONTAINING PROTEIN HOMOLOG"/>
    <property type="match status" value="1"/>
</dbReference>
<dbReference type="PROSITE" id="PS50016">
    <property type="entry name" value="ZF_PHD_2"/>
    <property type="match status" value="1"/>
</dbReference>
<feature type="region of interest" description="Disordered" evidence="8">
    <location>
        <begin position="1"/>
        <end position="145"/>
    </location>
</feature>
<dbReference type="EMBL" id="JAJGCB010000002">
    <property type="protein sequence ID" value="KAJ8994375.1"/>
    <property type="molecule type" value="Genomic_DNA"/>
</dbReference>
<evidence type="ECO:0000259" key="10">
    <source>
        <dbReference type="PROSITE" id="PS51805"/>
    </source>
</evidence>
<dbReference type="SUPFAM" id="SSF57903">
    <property type="entry name" value="FYVE/PHD zinc finger"/>
    <property type="match status" value="1"/>
</dbReference>
<name>A0AAN6F2F5_EXODE</name>
<feature type="compositionally biased region" description="Basic residues" evidence="8">
    <location>
        <begin position="1108"/>
        <end position="1117"/>
    </location>
</feature>
<dbReference type="InterPro" id="IPR019542">
    <property type="entry name" value="Enhancer_polycomb-like_N"/>
</dbReference>
<dbReference type="InterPro" id="IPR019786">
    <property type="entry name" value="Zinc_finger_PHD-type_CS"/>
</dbReference>
<evidence type="ECO:0000313" key="12">
    <source>
        <dbReference type="Proteomes" id="UP001161757"/>
    </source>
</evidence>
<gene>
    <name evidence="11" type="ORF">HRR80_001094</name>
</gene>
<evidence type="ECO:0000256" key="2">
    <source>
        <dbReference type="ARBA" id="ARBA00022723"/>
    </source>
</evidence>
<evidence type="ECO:0000256" key="4">
    <source>
        <dbReference type="ARBA" id="ARBA00022771"/>
    </source>
</evidence>
<evidence type="ECO:0000313" key="11">
    <source>
        <dbReference type="EMBL" id="KAJ8994375.1"/>
    </source>
</evidence>
<feature type="compositionally biased region" description="Polar residues" evidence="8">
    <location>
        <begin position="381"/>
        <end position="393"/>
    </location>
</feature>
<dbReference type="InterPro" id="IPR034732">
    <property type="entry name" value="EPHD"/>
</dbReference>
<feature type="region of interest" description="Disordered" evidence="8">
    <location>
        <begin position="988"/>
        <end position="1028"/>
    </location>
</feature>
<keyword evidence="2" id="KW-0479">Metal-binding</keyword>
<dbReference type="GO" id="GO:0006357">
    <property type="term" value="P:regulation of transcription by RNA polymerase II"/>
    <property type="evidence" value="ECO:0007669"/>
    <property type="project" value="TreeGrafter"/>
</dbReference>
<keyword evidence="3" id="KW-0677">Repeat</keyword>
<dbReference type="InterPro" id="IPR001965">
    <property type="entry name" value="Znf_PHD"/>
</dbReference>
<evidence type="ECO:0000256" key="1">
    <source>
        <dbReference type="ARBA" id="ARBA00004123"/>
    </source>
</evidence>
<dbReference type="Pfam" id="PF13832">
    <property type="entry name" value="zf-HC5HC2H_2"/>
    <property type="match status" value="1"/>
</dbReference>
<reference evidence="11" key="1">
    <citation type="submission" date="2023-01" db="EMBL/GenBank/DDBJ databases">
        <title>Exophiala dermititidis isolated from Cystic Fibrosis Patient.</title>
        <authorList>
            <person name="Kurbessoian T."/>
            <person name="Crocker A."/>
            <person name="Murante D."/>
            <person name="Hogan D.A."/>
            <person name="Stajich J.E."/>
        </authorList>
    </citation>
    <scope>NUCLEOTIDE SEQUENCE</scope>
    <source>
        <strain evidence="11">Ex8</strain>
    </source>
</reference>
<feature type="domain" description="PHD-type" evidence="10">
    <location>
        <begin position="459"/>
        <end position="577"/>
    </location>
</feature>
<organism evidence="11 12">
    <name type="scientific">Exophiala dermatitidis</name>
    <name type="common">Black yeast-like fungus</name>
    <name type="synonym">Wangiella dermatitidis</name>
    <dbReference type="NCBI Taxonomy" id="5970"/>
    <lineage>
        <taxon>Eukaryota</taxon>
        <taxon>Fungi</taxon>
        <taxon>Dikarya</taxon>
        <taxon>Ascomycota</taxon>
        <taxon>Pezizomycotina</taxon>
        <taxon>Eurotiomycetes</taxon>
        <taxon>Chaetothyriomycetidae</taxon>
        <taxon>Chaetothyriales</taxon>
        <taxon>Herpotrichiellaceae</taxon>
        <taxon>Exophiala</taxon>
    </lineage>
</organism>
<feature type="domain" description="PHD-type" evidence="9">
    <location>
        <begin position="405"/>
        <end position="455"/>
    </location>
</feature>
<dbReference type="GO" id="GO:0008270">
    <property type="term" value="F:zinc ion binding"/>
    <property type="evidence" value="ECO:0007669"/>
    <property type="project" value="UniProtKB-KW"/>
</dbReference>
<dbReference type="FunFam" id="3.30.40.10:FF:000008">
    <property type="entry name" value="Bromodomain containing 1, isoform CRA_a"/>
    <property type="match status" value="1"/>
</dbReference>
<keyword evidence="5" id="KW-0862">Zinc</keyword>
<feature type="compositionally biased region" description="Polar residues" evidence="8">
    <location>
        <begin position="71"/>
        <end position="81"/>
    </location>
</feature>
<dbReference type="PANTHER" id="PTHR13793">
    <property type="entry name" value="PHD FINGER PROTEINS"/>
    <property type="match status" value="1"/>
</dbReference>
<accession>A0AAN6F2F5</accession>
<feature type="region of interest" description="Disordered" evidence="8">
    <location>
        <begin position="1093"/>
        <end position="1131"/>
    </location>
</feature>
<dbReference type="Pfam" id="PF13831">
    <property type="entry name" value="PHD_2"/>
    <property type="match status" value="1"/>
</dbReference>
<sequence>MGPLRTAQARTRSRRDTTKSAGVFDQLDDDDLADFQDLEPPSKRIRTSRKAQAPSKWIPGGPGGGGRHIDNGSTRSATRTPRANDEYVLPQTRPRSSRERRRTMTATPRYSARSRNRGSTRPRYSTAAAASAAVAHGDGYKPREERGWEEFHPDLDLGADFAVIPSEEVDGLLKKPTIDGISQDGGMVGEGVHTTSGSATPPKRRPGRPHRTQNSMVSALLTPEAPRLVPVPGPNPRERLTLPKPSYRVLDPFVSYEQKGIAQVDFVDKSMANVGYQESEIFLRPARTYIRQTEGSAEEDLDLSPDLVTTGENSAIGSTGVGRVEYDMDEQDVKWLEAFNKGRSKDGAQTIKPAIFEITMTKIEKEWHALEKRIPKPNPKAPQTQRPRSSSAAAVNGEPAGEEPDSKCAICDDGDCENANAIVFCDGCDLAVHQECYGVPYIPEGQWLCRKCQLVGNSRPSCIFCPNEGGAFKQTNNSKWAHLFCATWIPEVSIGNPSLMEPITDVEKVPPGRWKLVCYICKQEMGACIQCSDGRCYEAFHLTCARQAGLYLRMKTGGGQNSLMDKSQLRAYCHKHTPADWKHEHNTDRAYEEATKYFKEHFRGQIWADSRASALAINDTHDAPNSEKGQLKVTLTNKKGQKQKTIWRLPSGAPVIPEVILKSIEDSLVRFTVQKKKEFVSEICKYWTLKREARRGAALLKRLQLQMDTFSSFEVTRRDYKAQGAAGRARLDRRIEFAEILAEDMSRIVQLCELVKQREALKLQEALLLKDIVDTVYLPIPHLLEPIVDKALKLDRGLFRNELVELRAKVMRKEHTSVASFAHDVVKVITSHFGNDASSLPELIALVSGRAEDMSSEDRDRRTLARRIVKAIEPLIEDATRKEAELNGRPYAQQIRELDQALLSRHDSLMDSTELPVFDPVEQKHETGMASPEDGDDVEMVDVPDTVEQVQEDGIETEIAVKDIMEKADFSKQDGIRVKAAEVFAETPPASTNGFKPDNHMDGDATTGQTGSFEPPTPPISLQDHSHVSPPQGGIPWYAAPFDPDGTTIFEERWTGPEVLREMSEELSEMDEEELQGLGAGDEVDVEDAVAPALESDTLSTDAAAAKKASRRGSKRGRASEWGTRSFRLRR</sequence>